<dbReference type="AlphaFoldDB" id="G9EP40"/>
<organism evidence="5 6">
    <name type="scientific">Legionella drancourtii LLAP12</name>
    <dbReference type="NCBI Taxonomy" id="658187"/>
    <lineage>
        <taxon>Bacteria</taxon>
        <taxon>Pseudomonadati</taxon>
        <taxon>Pseudomonadota</taxon>
        <taxon>Gammaproteobacteria</taxon>
        <taxon>Legionellales</taxon>
        <taxon>Legionellaceae</taxon>
        <taxon>Legionella</taxon>
    </lineage>
</organism>
<dbReference type="PROSITE" id="PS51063">
    <property type="entry name" value="HTH_CRP_2"/>
    <property type="match status" value="1"/>
</dbReference>
<dbReference type="InParanoid" id="G9EP40"/>
<protein>
    <recommendedName>
        <fullName evidence="4">HTH crp-type domain-containing protein</fullName>
    </recommendedName>
</protein>
<dbReference type="InterPro" id="IPR018490">
    <property type="entry name" value="cNMP-bd_dom_sf"/>
</dbReference>
<evidence type="ECO:0000313" key="6">
    <source>
        <dbReference type="Proteomes" id="UP000002770"/>
    </source>
</evidence>
<name>G9EP40_9GAMM</name>
<dbReference type="InterPro" id="IPR012318">
    <property type="entry name" value="HTH_CRP"/>
</dbReference>
<dbReference type="Gene3D" id="1.10.10.10">
    <property type="entry name" value="Winged helix-like DNA-binding domain superfamily/Winged helix DNA-binding domain"/>
    <property type="match status" value="1"/>
</dbReference>
<dbReference type="STRING" id="658187.LDG_7021"/>
<accession>G9EP40</accession>
<dbReference type="GO" id="GO:0005829">
    <property type="term" value="C:cytosol"/>
    <property type="evidence" value="ECO:0007669"/>
    <property type="project" value="TreeGrafter"/>
</dbReference>
<evidence type="ECO:0000313" key="5">
    <source>
        <dbReference type="EMBL" id="EHL30875.1"/>
    </source>
</evidence>
<dbReference type="Gene3D" id="2.60.120.10">
    <property type="entry name" value="Jelly Rolls"/>
    <property type="match status" value="1"/>
</dbReference>
<dbReference type="SUPFAM" id="SSF51206">
    <property type="entry name" value="cAMP-binding domain-like"/>
    <property type="match status" value="1"/>
</dbReference>
<dbReference type="SMART" id="SM00419">
    <property type="entry name" value="HTH_CRP"/>
    <property type="match status" value="1"/>
</dbReference>
<dbReference type="Pfam" id="PF13545">
    <property type="entry name" value="HTH_Crp_2"/>
    <property type="match status" value="1"/>
</dbReference>
<dbReference type="FunFam" id="1.10.10.10:FF:000028">
    <property type="entry name" value="Fumarate/nitrate reduction transcriptional regulator Fnr"/>
    <property type="match status" value="1"/>
</dbReference>
<dbReference type="InterPro" id="IPR036390">
    <property type="entry name" value="WH_DNA-bd_sf"/>
</dbReference>
<feature type="domain" description="HTH crp-type" evidence="4">
    <location>
        <begin position="179"/>
        <end position="251"/>
    </location>
</feature>
<evidence type="ECO:0000256" key="3">
    <source>
        <dbReference type="ARBA" id="ARBA00023163"/>
    </source>
</evidence>
<gene>
    <name evidence="5" type="ORF">LDG_7021</name>
</gene>
<dbReference type="HOGENOM" id="CLU_075053_0_2_6"/>
<dbReference type="PRINTS" id="PR00034">
    <property type="entry name" value="HTHCRP"/>
</dbReference>
<dbReference type="PANTHER" id="PTHR24567:SF75">
    <property type="entry name" value="FUMARATE AND NITRATE REDUCTION REGULATORY PROTEIN"/>
    <property type="match status" value="1"/>
</dbReference>
<dbReference type="InterPro" id="IPR014710">
    <property type="entry name" value="RmlC-like_jellyroll"/>
</dbReference>
<dbReference type="PANTHER" id="PTHR24567">
    <property type="entry name" value="CRP FAMILY TRANSCRIPTIONAL REGULATORY PROTEIN"/>
    <property type="match status" value="1"/>
</dbReference>
<keyword evidence="2" id="KW-0238">DNA-binding</keyword>
<keyword evidence="1" id="KW-0805">Transcription regulation</keyword>
<reference evidence="5 6" key="1">
    <citation type="journal article" date="2011" name="BMC Genomics">
        <title>Insight into cross-talk between intra-amoebal pathogens.</title>
        <authorList>
            <person name="Gimenez G."/>
            <person name="Bertelli C."/>
            <person name="Moliner C."/>
            <person name="Robert C."/>
            <person name="Raoult D."/>
            <person name="Fournier P.E."/>
            <person name="Greub G."/>
        </authorList>
    </citation>
    <scope>NUCLEOTIDE SEQUENCE [LARGE SCALE GENOMIC DNA]</scope>
    <source>
        <strain evidence="5 6">LLAP12</strain>
    </source>
</reference>
<sequence length="267" mass="31341">MEKILYNKNLLRFTMSNSDIETLYEDSNMVDNDKNQPTCEHCTFSPFCITEEKSLNWMNQNNPVVKQHFHLKKNEVLYLPQHTFRNLYAIQWGNLKTYQVDANGNELIRGFYFTGEVLGFEAIYSRQYLFSAVALSETVVCEIPYDNFLELLQLNPSLQKHILHLMSQQLNVGSYLFSITAEQRLAAFLIDLANRLHPLEMQLNFLLPMSRQDIGNYLRLTAETISRLLSQFKKNKIITIDHKKIQLLQPEQLKLIADMKYYSVPRF</sequence>
<dbReference type="Pfam" id="PF00027">
    <property type="entry name" value="cNMP_binding"/>
    <property type="match status" value="1"/>
</dbReference>
<dbReference type="Proteomes" id="UP000002770">
    <property type="component" value="Unassembled WGS sequence"/>
</dbReference>
<keyword evidence="6" id="KW-1185">Reference proteome</keyword>
<dbReference type="SUPFAM" id="SSF46785">
    <property type="entry name" value="Winged helix' DNA-binding domain"/>
    <property type="match status" value="1"/>
</dbReference>
<dbReference type="CDD" id="cd00092">
    <property type="entry name" value="HTH_CRP"/>
    <property type="match status" value="1"/>
</dbReference>
<dbReference type="InterPro" id="IPR000595">
    <property type="entry name" value="cNMP-bd_dom"/>
</dbReference>
<dbReference type="GO" id="GO:0003677">
    <property type="term" value="F:DNA binding"/>
    <property type="evidence" value="ECO:0007669"/>
    <property type="project" value="UniProtKB-KW"/>
</dbReference>
<proteinExistence type="predicted"/>
<dbReference type="eggNOG" id="COG0664">
    <property type="taxonomic scope" value="Bacteria"/>
</dbReference>
<dbReference type="FunCoup" id="G9EP40">
    <property type="interactions" value="245"/>
</dbReference>
<dbReference type="EMBL" id="JH413822">
    <property type="protein sequence ID" value="EHL30875.1"/>
    <property type="molecule type" value="Genomic_DNA"/>
</dbReference>
<dbReference type="InterPro" id="IPR036388">
    <property type="entry name" value="WH-like_DNA-bd_sf"/>
</dbReference>
<dbReference type="InterPro" id="IPR050397">
    <property type="entry name" value="Env_Response_Regulators"/>
</dbReference>
<dbReference type="GO" id="GO:0003700">
    <property type="term" value="F:DNA-binding transcription factor activity"/>
    <property type="evidence" value="ECO:0007669"/>
    <property type="project" value="TreeGrafter"/>
</dbReference>
<evidence type="ECO:0000256" key="2">
    <source>
        <dbReference type="ARBA" id="ARBA00023125"/>
    </source>
</evidence>
<dbReference type="CDD" id="cd00038">
    <property type="entry name" value="CAP_ED"/>
    <property type="match status" value="1"/>
</dbReference>
<evidence type="ECO:0000256" key="1">
    <source>
        <dbReference type="ARBA" id="ARBA00023015"/>
    </source>
</evidence>
<evidence type="ECO:0000259" key="4">
    <source>
        <dbReference type="PROSITE" id="PS51063"/>
    </source>
</evidence>
<keyword evidence="3" id="KW-0804">Transcription</keyword>